<name>A0A2U9IH07_9CREN</name>
<dbReference type="InterPro" id="IPR036849">
    <property type="entry name" value="Enolase-like_C_sf"/>
</dbReference>
<proteinExistence type="predicted"/>
<dbReference type="GO" id="GO:0009063">
    <property type="term" value="P:amino acid catabolic process"/>
    <property type="evidence" value="ECO:0007669"/>
    <property type="project" value="InterPro"/>
</dbReference>
<dbReference type="InterPro" id="IPR034593">
    <property type="entry name" value="DgoD-like"/>
</dbReference>
<dbReference type="Pfam" id="PF13378">
    <property type="entry name" value="MR_MLE_C"/>
    <property type="match status" value="1"/>
</dbReference>
<dbReference type="InterPro" id="IPR013341">
    <property type="entry name" value="Mandelate_racemase_N_dom"/>
</dbReference>
<dbReference type="InterPro" id="IPR029065">
    <property type="entry name" value="Enolase_C-like"/>
</dbReference>
<evidence type="ECO:0000313" key="3">
    <source>
        <dbReference type="EMBL" id="AWR95323.1"/>
    </source>
</evidence>
<protein>
    <submittedName>
        <fullName evidence="3">Galactonate dehydratase</fullName>
    </submittedName>
</protein>
<dbReference type="PROSITE" id="PS00908">
    <property type="entry name" value="MR_MLE_1"/>
    <property type="match status" value="1"/>
</dbReference>
<dbReference type="PANTHER" id="PTHR48080">
    <property type="entry name" value="D-GALACTONATE DEHYDRATASE-RELATED"/>
    <property type="match status" value="1"/>
</dbReference>
<dbReference type="KEGG" id="abri:DFR85_12670"/>
<dbReference type="InterPro" id="IPR018110">
    <property type="entry name" value="Mandel_Rmase/mucon_lact_enz_CS"/>
</dbReference>
<dbReference type="EMBL" id="CP029289">
    <property type="protein sequence ID" value="AWR95323.1"/>
    <property type="molecule type" value="Genomic_DNA"/>
</dbReference>
<keyword evidence="4" id="KW-1185">Reference proteome</keyword>
<dbReference type="PANTHER" id="PTHR48080:SF2">
    <property type="entry name" value="D-GALACTONATE DEHYDRATASE"/>
    <property type="match status" value="1"/>
</dbReference>
<feature type="domain" description="Mandelate racemase/muconate lactonizing enzyme C-terminal" evidence="2">
    <location>
        <begin position="133"/>
        <end position="238"/>
    </location>
</feature>
<dbReference type="SFLD" id="SFLDG00179">
    <property type="entry name" value="mandelate_racemase"/>
    <property type="match status" value="1"/>
</dbReference>
<dbReference type="SMART" id="SM00922">
    <property type="entry name" value="MR_MLE"/>
    <property type="match status" value="1"/>
</dbReference>
<evidence type="ECO:0000259" key="2">
    <source>
        <dbReference type="SMART" id="SM00922"/>
    </source>
</evidence>
<accession>A0A2U9IH07</accession>
<dbReference type="CDD" id="cd03316">
    <property type="entry name" value="MR_like"/>
    <property type="match status" value="1"/>
</dbReference>
<dbReference type="AlphaFoldDB" id="A0A2U9IH07"/>
<dbReference type="SUPFAM" id="SSF54826">
    <property type="entry name" value="Enolase N-terminal domain-like"/>
    <property type="match status" value="1"/>
</dbReference>
<dbReference type="PROSITE" id="PS00909">
    <property type="entry name" value="MR_MLE_2"/>
    <property type="match status" value="1"/>
</dbReference>
<reference evidence="3 4" key="1">
    <citation type="submission" date="2018-05" db="EMBL/GenBank/DDBJ databases">
        <title>Complete Genome Sequences of Extremely Thermoacidophilic, Metal-Mobilizing Type-Strain Members of the Archaeal Family Sulfolobaceae: Acidianus brierleyi DSM-1651T, Acidianus sulfidivorans DSM-18786T, Metallosphaera hakonensis DSM-7519T, and Metallosphaera prunae DSM-10039T.</title>
        <authorList>
            <person name="Counts J.A."/>
            <person name="Kelly R.M."/>
        </authorList>
    </citation>
    <scope>NUCLEOTIDE SEQUENCE [LARGE SCALE GENOMIC DNA]</scope>
    <source>
        <strain evidence="3 4">DSM 1651</strain>
    </source>
</reference>
<dbReference type="InterPro" id="IPR029017">
    <property type="entry name" value="Enolase-like_N"/>
</dbReference>
<keyword evidence="1" id="KW-0456">Lyase</keyword>
<dbReference type="InterPro" id="IPR013342">
    <property type="entry name" value="Mandelate_racemase_C"/>
</dbReference>
<dbReference type="Gene3D" id="3.30.390.10">
    <property type="entry name" value="Enolase-like, N-terminal domain"/>
    <property type="match status" value="1"/>
</dbReference>
<evidence type="ECO:0000256" key="1">
    <source>
        <dbReference type="ARBA" id="ARBA00023239"/>
    </source>
</evidence>
<gene>
    <name evidence="3" type="ORF">DFR85_12670</name>
</gene>
<dbReference type="Proteomes" id="UP000248044">
    <property type="component" value="Chromosome"/>
</dbReference>
<sequence>MIIMKIKDVKVYLVNAVWRNFVIVKIDTDEGITGYGEGTMGDFEKTVESAVYDFKPFLIGKEVNVQEIYNFLYRHFFWRGGEILMTAISAIEQALWDILGKSVNKPVYDLLGGKAKDSVRVYANGFISGDRTPEEFANAVRKVIDNGFNAVKFDPFGSAGPQITGEDLEKAKSRLKAIRDSVGYSVDIMLDAHGRFNTASAVKVANEISKYEPFWLEEPVPEEDIRALKYVKERSPVTIASGERIVNKYRYREFLEERAADIIQPDVCHVGGIWALREVGSMAETYYTSVAPHNPNGPIATAATLNLMLNMNNSLIMEFWVDADTVRRSILKEYFNVKNSYIYPSNKPGLGIEVNEEALERYPYKKLHLEYFSKDYKYYGDVKDRST</sequence>
<dbReference type="Pfam" id="PF02746">
    <property type="entry name" value="MR_MLE_N"/>
    <property type="match status" value="1"/>
</dbReference>
<dbReference type="SFLD" id="SFLDS00001">
    <property type="entry name" value="Enolase"/>
    <property type="match status" value="1"/>
</dbReference>
<dbReference type="SUPFAM" id="SSF51604">
    <property type="entry name" value="Enolase C-terminal domain-like"/>
    <property type="match status" value="1"/>
</dbReference>
<organism evidence="3 4">
    <name type="scientific">Acidianus brierleyi</name>
    <dbReference type="NCBI Taxonomy" id="41673"/>
    <lineage>
        <taxon>Archaea</taxon>
        <taxon>Thermoproteota</taxon>
        <taxon>Thermoprotei</taxon>
        <taxon>Sulfolobales</taxon>
        <taxon>Sulfolobaceae</taxon>
        <taxon>Acidianus</taxon>
    </lineage>
</organism>
<dbReference type="NCBIfam" id="NF010624">
    <property type="entry name" value="PRK14017.1"/>
    <property type="match status" value="1"/>
</dbReference>
<dbReference type="GO" id="GO:0016829">
    <property type="term" value="F:lyase activity"/>
    <property type="evidence" value="ECO:0007669"/>
    <property type="project" value="UniProtKB-KW"/>
</dbReference>
<dbReference type="Gene3D" id="3.20.20.120">
    <property type="entry name" value="Enolase-like C-terminal domain"/>
    <property type="match status" value="1"/>
</dbReference>
<evidence type="ECO:0000313" key="4">
    <source>
        <dbReference type="Proteomes" id="UP000248044"/>
    </source>
</evidence>